<organism evidence="2 3">
    <name type="scientific">Xylaria bambusicola</name>
    <dbReference type="NCBI Taxonomy" id="326684"/>
    <lineage>
        <taxon>Eukaryota</taxon>
        <taxon>Fungi</taxon>
        <taxon>Dikarya</taxon>
        <taxon>Ascomycota</taxon>
        <taxon>Pezizomycotina</taxon>
        <taxon>Sordariomycetes</taxon>
        <taxon>Xylariomycetidae</taxon>
        <taxon>Xylariales</taxon>
        <taxon>Xylariaceae</taxon>
        <taxon>Xylaria</taxon>
    </lineage>
</organism>
<reference evidence="2 3" key="1">
    <citation type="submission" date="2023-10" db="EMBL/GenBank/DDBJ databases">
        <title>Draft genome sequence of Xylaria bambusicola isolate GMP-LS, the root and basal stem rot pathogen of sugarcane in Indonesia.</title>
        <authorList>
            <person name="Selvaraj P."/>
            <person name="Muralishankar V."/>
            <person name="Muruganantham S."/>
            <person name="Sp S."/>
            <person name="Haryani S."/>
            <person name="Lau K.J.X."/>
            <person name="Naqvi N.I."/>
        </authorList>
    </citation>
    <scope>NUCLEOTIDE SEQUENCE [LARGE SCALE GENOMIC DNA]</scope>
    <source>
        <strain evidence="2">GMP-LS</strain>
    </source>
</reference>
<protein>
    <submittedName>
        <fullName evidence="2">Uncharacterized protein</fullName>
    </submittedName>
</protein>
<name>A0AAN7UI93_9PEZI</name>
<feature type="region of interest" description="Disordered" evidence="1">
    <location>
        <begin position="1"/>
        <end position="25"/>
    </location>
</feature>
<evidence type="ECO:0000313" key="3">
    <source>
        <dbReference type="Proteomes" id="UP001305414"/>
    </source>
</evidence>
<proteinExistence type="predicted"/>
<evidence type="ECO:0000256" key="1">
    <source>
        <dbReference type="SAM" id="MobiDB-lite"/>
    </source>
</evidence>
<keyword evidence="3" id="KW-1185">Reference proteome</keyword>
<gene>
    <name evidence="2" type="ORF">RRF57_004539</name>
</gene>
<sequence length="147" mass="16602">MSDRSADEPIVSGSDMSRRSVRQQQGIKVKIRAAGNELPQQIVQAMKQRPGRCRLLCSRMPPPCAGSNAQISCHRYFVLARQETTKLRLNRHLGRRYIAGSEVGTRWPTHAVEESLRSPLYAMRCDAHVMHDISTTADARQYIRASL</sequence>
<evidence type="ECO:0000313" key="2">
    <source>
        <dbReference type="EMBL" id="KAK5628824.1"/>
    </source>
</evidence>
<comment type="caution">
    <text evidence="2">The sequence shown here is derived from an EMBL/GenBank/DDBJ whole genome shotgun (WGS) entry which is preliminary data.</text>
</comment>
<dbReference type="AlphaFoldDB" id="A0AAN7UI93"/>
<dbReference type="Proteomes" id="UP001305414">
    <property type="component" value="Unassembled WGS sequence"/>
</dbReference>
<dbReference type="EMBL" id="JAWHQM010000009">
    <property type="protein sequence ID" value="KAK5628824.1"/>
    <property type="molecule type" value="Genomic_DNA"/>
</dbReference>
<accession>A0AAN7UI93</accession>